<dbReference type="Pfam" id="PF13462">
    <property type="entry name" value="Thioredoxin_4"/>
    <property type="match status" value="1"/>
</dbReference>
<reference evidence="2" key="1">
    <citation type="submission" date="2019-02" db="EMBL/GenBank/DDBJ databases">
        <authorList>
            <person name="Gruber-Vodicka R. H."/>
            <person name="Seah K. B. B."/>
        </authorList>
    </citation>
    <scope>NUCLEOTIDE SEQUENCE</scope>
    <source>
        <strain evidence="2">BECK_BZ123</strain>
    </source>
</reference>
<dbReference type="InterPro" id="IPR036249">
    <property type="entry name" value="Thioredoxin-like_sf"/>
</dbReference>
<organism evidence="2">
    <name type="scientific">Candidatus Kentrum sp. TC</name>
    <dbReference type="NCBI Taxonomy" id="2126339"/>
    <lineage>
        <taxon>Bacteria</taxon>
        <taxon>Pseudomonadati</taxon>
        <taxon>Pseudomonadota</taxon>
        <taxon>Gammaproteobacteria</taxon>
        <taxon>Candidatus Kentrum</taxon>
    </lineage>
</organism>
<gene>
    <name evidence="2" type="ORF">BECKTC1821D_GA0114238_11633</name>
</gene>
<dbReference type="SUPFAM" id="SSF52833">
    <property type="entry name" value="Thioredoxin-like"/>
    <property type="match status" value="1"/>
</dbReference>
<evidence type="ECO:0000259" key="1">
    <source>
        <dbReference type="Pfam" id="PF13462"/>
    </source>
</evidence>
<dbReference type="InterPro" id="IPR012336">
    <property type="entry name" value="Thioredoxin-like_fold"/>
</dbReference>
<proteinExistence type="predicted"/>
<accession>A0A450ZER6</accession>
<protein>
    <submittedName>
        <fullName evidence="2">Thioredoxin</fullName>
    </submittedName>
</protein>
<dbReference type="EMBL" id="CAADFS010000163">
    <property type="protein sequence ID" value="VFK52276.1"/>
    <property type="molecule type" value="Genomic_DNA"/>
</dbReference>
<sequence>MTAYREKNNVKVLMPEPVASMVSIDTQDAPMKGNPDAKVTIVEFVDYRCGYCKKAAAAIGKVMEKFEGKVQVVYMDFPILGPDSRTIAEGEALRRKPGEILGIPRHGL</sequence>
<evidence type="ECO:0000313" key="2">
    <source>
        <dbReference type="EMBL" id="VFK52276.1"/>
    </source>
</evidence>
<feature type="domain" description="Thioredoxin-like fold" evidence="1">
    <location>
        <begin position="28"/>
        <end position="88"/>
    </location>
</feature>
<dbReference type="Gene3D" id="3.40.30.10">
    <property type="entry name" value="Glutaredoxin"/>
    <property type="match status" value="1"/>
</dbReference>
<name>A0A450ZER6_9GAMM</name>
<dbReference type="AlphaFoldDB" id="A0A450ZER6"/>